<dbReference type="RefSeq" id="WP_378933195.1">
    <property type="nucleotide sequence ID" value="NZ_JBHLVO010000006.1"/>
</dbReference>
<dbReference type="EMBL" id="JBHLVO010000006">
    <property type="protein sequence ID" value="MFC0271738.1"/>
    <property type="molecule type" value="Genomic_DNA"/>
</dbReference>
<keyword evidence="4" id="KW-1185">Reference proteome</keyword>
<dbReference type="Gene3D" id="3.30.530.20">
    <property type="match status" value="1"/>
</dbReference>
<name>A0ABV6GE55_9BACI</name>
<proteinExistence type="inferred from homology"/>
<dbReference type="Proteomes" id="UP001589854">
    <property type="component" value="Unassembled WGS sequence"/>
</dbReference>
<evidence type="ECO:0000313" key="4">
    <source>
        <dbReference type="Proteomes" id="UP001589854"/>
    </source>
</evidence>
<protein>
    <submittedName>
        <fullName evidence="3">SRPBCC family protein</fullName>
    </submittedName>
</protein>
<dbReference type="SUPFAM" id="SSF55961">
    <property type="entry name" value="Bet v1-like"/>
    <property type="match status" value="1"/>
</dbReference>
<sequence length="163" mass="19314">MLASIEKVENGYIARFERHLKHSVETVWSWLTENEKLAQWFSELRVDELSKGGFYKFDMQDGSFEELEIIEFKMYDILEFMWSGEDSVRFELYQESGGCKLVLKEKIEVITDHTPKDLAGWHVCLDVINALMDGKTIDFREDDWKEWNEKYILAVKKATENNK</sequence>
<dbReference type="InterPro" id="IPR013538">
    <property type="entry name" value="ASHA1/2-like_C"/>
</dbReference>
<feature type="domain" description="Activator of Hsp90 ATPase homologue 1/2-like C-terminal" evidence="2">
    <location>
        <begin position="22"/>
        <end position="132"/>
    </location>
</feature>
<comment type="caution">
    <text evidence="3">The sequence shown here is derived from an EMBL/GenBank/DDBJ whole genome shotgun (WGS) entry which is preliminary data.</text>
</comment>
<evidence type="ECO:0000313" key="3">
    <source>
        <dbReference type="EMBL" id="MFC0271738.1"/>
    </source>
</evidence>
<accession>A0ABV6GE55</accession>
<evidence type="ECO:0000259" key="2">
    <source>
        <dbReference type="Pfam" id="PF08327"/>
    </source>
</evidence>
<organism evidence="3 4">
    <name type="scientific">Metabacillus herbersteinensis</name>
    <dbReference type="NCBI Taxonomy" id="283816"/>
    <lineage>
        <taxon>Bacteria</taxon>
        <taxon>Bacillati</taxon>
        <taxon>Bacillota</taxon>
        <taxon>Bacilli</taxon>
        <taxon>Bacillales</taxon>
        <taxon>Bacillaceae</taxon>
        <taxon>Metabacillus</taxon>
    </lineage>
</organism>
<dbReference type="CDD" id="cd08899">
    <property type="entry name" value="SRPBCC_CalC_Aha1-like_6"/>
    <property type="match status" value="1"/>
</dbReference>
<comment type="similarity">
    <text evidence="1">Belongs to the AHA1 family.</text>
</comment>
<dbReference type="InterPro" id="IPR023393">
    <property type="entry name" value="START-like_dom_sf"/>
</dbReference>
<gene>
    <name evidence="3" type="ORF">ACFFIX_09750</name>
</gene>
<evidence type="ECO:0000256" key="1">
    <source>
        <dbReference type="ARBA" id="ARBA00006817"/>
    </source>
</evidence>
<reference evidence="3 4" key="1">
    <citation type="submission" date="2024-09" db="EMBL/GenBank/DDBJ databases">
        <authorList>
            <person name="Sun Q."/>
            <person name="Mori K."/>
        </authorList>
    </citation>
    <scope>NUCLEOTIDE SEQUENCE [LARGE SCALE GENOMIC DNA]</scope>
    <source>
        <strain evidence="3 4">CCM 7228</strain>
    </source>
</reference>
<dbReference type="Pfam" id="PF08327">
    <property type="entry name" value="AHSA1"/>
    <property type="match status" value="1"/>
</dbReference>